<name>A0A813XDL3_ADIRI</name>
<keyword evidence="1" id="KW-0732">Signal</keyword>
<dbReference type="EMBL" id="CAJNOR010000305">
    <property type="protein sequence ID" value="CAF0874512.1"/>
    <property type="molecule type" value="Genomic_DNA"/>
</dbReference>
<dbReference type="GO" id="GO:0004869">
    <property type="term" value="F:cysteine-type endopeptidase inhibitor activity"/>
    <property type="evidence" value="ECO:0007669"/>
    <property type="project" value="InterPro"/>
</dbReference>
<feature type="chain" id="PRO_5032318515" description="Cystatin domain-containing protein" evidence="1">
    <location>
        <begin position="18"/>
        <end position="116"/>
    </location>
</feature>
<proteinExistence type="predicted"/>
<evidence type="ECO:0000256" key="1">
    <source>
        <dbReference type="SAM" id="SignalP"/>
    </source>
</evidence>
<sequence length="116" mass="12671">MLKITAVLLATLLIVAAQSSIIGGVGGYTDRPELLESSEANALVRYAAEQIAMKDNRILDQIKLTRIQTQVVAGINYKLDFTARPINGISAKLTTCQAIIYVRFDSTRKLLSAQCE</sequence>
<gene>
    <name evidence="3" type="ORF">XAT740_LOCUS6668</name>
</gene>
<dbReference type="InterPro" id="IPR046350">
    <property type="entry name" value="Cystatin_sf"/>
</dbReference>
<feature type="signal peptide" evidence="1">
    <location>
        <begin position="1"/>
        <end position="17"/>
    </location>
</feature>
<dbReference type="Pfam" id="PF00031">
    <property type="entry name" value="Cystatin"/>
    <property type="match status" value="1"/>
</dbReference>
<feature type="domain" description="Cystatin" evidence="2">
    <location>
        <begin position="23"/>
        <end position="116"/>
    </location>
</feature>
<evidence type="ECO:0000313" key="4">
    <source>
        <dbReference type="Proteomes" id="UP000663828"/>
    </source>
</evidence>
<dbReference type="InterPro" id="IPR000010">
    <property type="entry name" value="Cystatin_dom"/>
</dbReference>
<dbReference type="Proteomes" id="UP000663828">
    <property type="component" value="Unassembled WGS sequence"/>
</dbReference>
<dbReference type="Gene3D" id="3.10.450.10">
    <property type="match status" value="1"/>
</dbReference>
<evidence type="ECO:0000313" key="3">
    <source>
        <dbReference type="EMBL" id="CAF0874512.1"/>
    </source>
</evidence>
<reference evidence="3" key="1">
    <citation type="submission" date="2021-02" db="EMBL/GenBank/DDBJ databases">
        <authorList>
            <person name="Nowell W R."/>
        </authorList>
    </citation>
    <scope>NUCLEOTIDE SEQUENCE</scope>
</reference>
<protein>
    <recommendedName>
        <fullName evidence="2">Cystatin domain-containing protein</fullName>
    </recommendedName>
</protein>
<keyword evidence="4" id="KW-1185">Reference proteome</keyword>
<dbReference type="SUPFAM" id="SSF54403">
    <property type="entry name" value="Cystatin/monellin"/>
    <property type="match status" value="1"/>
</dbReference>
<evidence type="ECO:0000259" key="2">
    <source>
        <dbReference type="SMART" id="SM00043"/>
    </source>
</evidence>
<organism evidence="3 4">
    <name type="scientific">Adineta ricciae</name>
    <name type="common">Rotifer</name>
    <dbReference type="NCBI Taxonomy" id="249248"/>
    <lineage>
        <taxon>Eukaryota</taxon>
        <taxon>Metazoa</taxon>
        <taxon>Spiralia</taxon>
        <taxon>Gnathifera</taxon>
        <taxon>Rotifera</taxon>
        <taxon>Eurotatoria</taxon>
        <taxon>Bdelloidea</taxon>
        <taxon>Adinetida</taxon>
        <taxon>Adinetidae</taxon>
        <taxon>Adineta</taxon>
    </lineage>
</organism>
<dbReference type="CDD" id="cd00042">
    <property type="entry name" value="CY"/>
    <property type="match status" value="1"/>
</dbReference>
<accession>A0A813XDL3</accession>
<dbReference type="SMART" id="SM00043">
    <property type="entry name" value="CY"/>
    <property type="match status" value="1"/>
</dbReference>
<comment type="caution">
    <text evidence="3">The sequence shown here is derived from an EMBL/GenBank/DDBJ whole genome shotgun (WGS) entry which is preliminary data.</text>
</comment>
<dbReference type="AlphaFoldDB" id="A0A813XDL3"/>